<evidence type="ECO:0000256" key="6">
    <source>
        <dbReference type="ARBA" id="ARBA00022822"/>
    </source>
</evidence>
<evidence type="ECO:0000256" key="2">
    <source>
        <dbReference type="ARBA" id="ARBA00004733"/>
    </source>
</evidence>
<dbReference type="FunFam" id="3.20.20.70:FF:000037">
    <property type="entry name" value="Tryptophan synthase alpha chain"/>
    <property type="match status" value="1"/>
</dbReference>
<keyword evidence="6" id="KW-0822">Tryptophan biosynthesis</keyword>
<dbReference type="CDD" id="cd04724">
    <property type="entry name" value="Tryptophan_synthase_alpha"/>
    <property type="match status" value="1"/>
</dbReference>
<dbReference type="InterPro" id="IPR011060">
    <property type="entry name" value="RibuloseP-bd_barrel"/>
</dbReference>
<dbReference type="AlphaFoldDB" id="A0A3B0RKS0"/>
<organism evidence="10">
    <name type="scientific">hydrothermal vent metagenome</name>
    <dbReference type="NCBI Taxonomy" id="652676"/>
    <lineage>
        <taxon>unclassified sequences</taxon>
        <taxon>metagenomes</taxon>
        <taxon>ecological metagenomes</taxon>
    </lineage>
</organism>
<keyword evidence="7" id="KW-0057">Aromatic amino acid biosynthesis</keyword>
<dbReference type="NCBIfam" id="TIGR00262">
    <property type="entry name" value="trpA"/>
    <property type="match status" value="1"/>
</dbReference>
<sequence length="265" mass="27338">MSISRITTAFAKRTANQQSAFVAYMMAGDPDLATSAELLLGLPDAGADIVELGMPFSDPIAEGPTIQQAAQRALLAHTKMADVLALVTQFRQAHADTPLILMGYANPVHYMGWDKFAKAAGQAGVDGVIIVDLPPEESQPLSAALAANDIALIRLIAPTTKGERLARVLDGVDGFVYYVSVTGVTGVTVPDSQQVAIATAAIRASTNLPIAVGFGVRDEQTARDIAKAADGVVVGSAIVSAMAKDGVASALALTQKLADASHGDT</sequence>
<evidence type="ECO:0000256" key="4">
    <source>
        <dbReference type="ARBA" id="ARBA00012043"/>
    </source>
</evidence>
<keyword evidence="5" id="KW-0028">Amino-acid biosynthesis</keyword>
<dbReference type="EC" id="4.2.1.20" evidence="4"/>
<dbReference type="PANTHER" id="PTHR43406">
    <property type="entry name" value="TRYPTOPHAN SYNTHASE, ALPHA CHAIN"/>
    <property type="match status" value="1"/>
</dbReference>
<protein>
    <recommendedName>
        <fullName evidence="4">tryptophan synthase</fullName>
        <ecNumber evidence="4">4.2.1.20</ecNumber>
    </recommendedName>
</protein>
<dbReference type="GO" id="GO:0004834">
    <property type="term" value="F:tryptophan synthase activity"/>
    <property type="evidence" value="ECO:0007669"/>
    <property type="project" value="UniProtKB-EC"/>
</dbReference>
<reference evidence="10" key="1">
    <citation type="submission" date="2018-06" db="EMBL/GenBank/DDBJ databases">
        <authorList>
            <person name="Zhirakovskaya E."/>
        </authorList>
    </citation>
    <scope>NUCLEOTIDE SEQUENCE</scope>
</reference>
<dbReference type="InterPro" id="IPR018204">
    <property type="entry name" value="Trp_synthase_alpha_AS"/>
</dbReference>
<comment type="subunit">
    <text evidence="3">Tetramer of two alpha and two beta chains.</text>
</comment>
<evidence type="ECO:0000256" key="8">
    <source>
        <dbReference type="ARBA" id="ARBA00023239"/>
    </source>
</evidence>
<keyword evidence="8 10" id="KW-0456">Lyase</keyword>
<name>A0A3B0RKS0_9ZZZZ</name>
<dbReference type="Gene3D" id="3.20.20.70">
    <property type="entry name" value="Aldolase class I"/>
    <property type="match status" value="1"/>
</dbReference>
<evidence type="ECO:0000256" key="3">
    <source>
        <dbReference type="ARBA" id="ARBA00011270"/>
    </source>
</evidence>
<dbReference type="InterPro" id="IPR013785">
    <property type="entry name" value="Aldolase_TIM"/>
</dbReference>
<evidence type="ECO:0000256" key="7">
    <source>
        <dbReference type="ARBA" id="ARBA00023141"/>
    </source>
</evidence>
<evidence type="ECO:0000256" key="9">
    <source>
        <dbReference type="ARBA" id="ARBA00049047"/>
    </source>
</evidence>
<evidence type="ECO:0000313" key="10">
    <source>
        <dbReference type="EMBL" id="VAV94094.1"/>
    </source>
</evidence>
<comment type="catalytic activity">
    <reaction evidence="9">
        <text>(1S,2R)-1-C-(indol-3-yl)glycerol 3-phosphate + L-serine = D-glyceraldehyde 3-phosphate + L-tryptophan + H2O</text>
        <dbReference type="Rhea" id="RHEA:10532"/>
        <dbReference type="ChEBI" id="CHEBI:15377"/>
        <dbReference type="ChEBI" id="CHEBI:33384"/>
        <dbReference type="ChEBI" id="CHEBI:57912"/>
        <dbReference type="ChEBI" id="CHEBI:58866"/>
        <dbReference type="ChEBI" id="CHEBI:59776"/>
        <dbReference type="EC" id="4.2.1.20"/>
    </reaction>
</comment>
<dbReference type="InterPro" id="IPR002028">
    <property type="entry name" value="Trp_synthase_suA"/>
</dbReference>
<comment type="pathway">
    <text evidence="2">Amino-acid biosynthesis; L-tryptophan biosynthesis; L-tryptophan from chorismate: step 5/5.</text>
</comment>
<dbReference type="GO" id="GO:0005829">
    <property type="term" value="C:cytosol"/>
    <property type="evidence" value="ECO:0007669"/>
    <property type="project" value="TreeGrafter"/>
</dbReference>
<dbReference type="SUPFAM" id="SSF51366">
    <property type="entry name" value="Ribulose-phoshate binding barrel"/>
    <property type="match status" value="1"/>
</dbReference>
<accession>A0A3B0RKS0</accession>
<dbReference type="PANTHER" id="PTHR43406:SF1">
    <property type="entry name" value="TRYPTOPHAN SYNTHASE ALPHA CHAIN, CHLOROPLASTIC"/>
    <property type="match status" value="1"/>
</dbReference>
<dbReference type="UniPathway" id="UPA00035">
    <property type="reaction ID" value="UER00044"/>
</dbReference>
<evidence type="ECO:0000256" key="1">
    <source>
        <dbReference type="ARBA" id="ARBA00003365"/>
    </source>
</evidence>
<dbReference type="PROSITE" id="PS00167">
    <property type="entry name" value="TRP_SYNTHASE_ALPHA"/>
    <property type="match status" value="1"/>
</dbReference>
<dbReference type="EMBL" id="UOEE01000176">
    <property type="protein sequence ID" value="VAV94094.1"/>
    <property type="molecule type" value="Genomic_DNA"/>
</dbReference>
<dbReference type="Pfam" id="PF00290">
    <property type="entry name" value="Trp_syntA"/>
    <property type="match status" value="1"/>
</dbReference>
<gene>
    <name evidence="10" type="ORF">MNBD_ALPHA06-697</name>
</gene>
<dbReference type="HAMAP" id="MF_00131">
    <property type="entry name" value="Trp_synth_alpha"/>
    <property type="match status" value="1"/>
</dbReference>
<comment type="function">
    <text evidence="1">The alpha subunit is responsible for the aldol cleavage of indoleglycerol phosphate to indole and glyceraldehyde 3-phosphate.</text>
</comment>
<evidence type="ECO:0000256" key="5">
    <source>
        <dbReference type="ARBA" id="ARBA00022605"/>
    </source>
</evidence>
<proteinExistence type="inferred from homology"/>